<dbReference type="EMBL" id="JBBDGM010000006">
    <property type="protein sequence ID" value="MEJ1088450.1"/>
    <property type="molecule type" value="Genomic_DNA"/>
</dbReference>
<gene>
    <name evidence="2" type="ORF">WDU99_08985</name>
</gene>
<sequence length="152" mass="15401">MKKKLFATGVAMAIGMLVWASPAHAEESPVHPDVAYAMSAVPGGLLVDANTVVWPALDMQLSATPTMLRSVGTCATGQYCAYSKANRGGTKLSWTTCATVSTAALSSVGSIANARSSGTVQARTSSGTILASASAGTSVNVFGAVRSLRCIS</sequence>
<name>A0ABU8LBR9_9MICO</name>
<organism evidence="2 3">
    <name type="scientific">Microbacterium bandirmense</name>
    <dbReference type="NCBI Taxonomy" id="3122050"/>
    <lineage>
        <taxon>Bacteria</taxon>
        <taxon>Bacillati</taxon>
        <taxon>Actinomycetota</taxon>
        <taxon>Actinomycetes</taxon>
        <taxon>Micrococcales</taxon>
        <taxon>Microbacteriaceae</taxon>
        <taxon>Microbacterium</taxon>
    </lineage>
</organism>
<feature type="signal peptide" evidence="1">
    <location>
        <begin position="1"/>
        <end position="25"/>
    </location>
</feature>
<reference evidence="2 3" key="1">
    <citation type="submission" date="2024-02" db="EMBL/GenBank/DDBJ databases">
        <authorList>
            <person name="Saticioglu I.B."/>
        </authorList>
    </citation>
    <scope>NUCLEOTIDE SEQUENCE [LARGE SCALE GENOMIC DNA]</scope>
    <source>
        <strain evidence="2 3">Mu-80</strain>
    </source>
</reference>
<evidence type="ECO:0000313" key="3">
    <source>
        <dbReference type="Proteomes" id="UP001371224"/>
    </source>
</evidence>
<dbReference type="RefSeq" id="WP_337332113.1">
    <property type="nucleotide sequence ID" value="NZ_JBBDGM010000006.1"/>
</dbReference>
<keyword evidence="3" id="KW-1185">Reference proteome</keyword>
<comment type="caution">
    <text evidence="2">The sequence shown here is derived from an EMBL/GenBank/DDBJ whole genome shotgun (WGS) entry which is preliminary data.</text>
</comment>
<proteinExistence type="predicted"/>
<dbReference type="Proteomes" id="UP001371224">
    <property type="component" value="Unassembled WGS sequence"/>
</dbReference>
<keyword evidence="1" id="KW-0732">Signal</keyword>
<accession>A0ABU8LBR9</accession>
<evidence type="ECO:0000256" key="1">
    <source>
        <dbReference type="SAM" id="SignalP"/>
    </source>
</evidence>
<evidence type="ECO:0008006" key="4">
    <source>
        <dbReference type="Google" id="ProtNLM"/>
    </source>
</evidence>
<feature type="chain" id="PRO_5047377793" description="Ig-like domain-containing protein" evidence="1">
    <location>
        <begin position="26"/>
        <end position="152"/>
    </location>
</feature>
<protein>
    <recommendedName>
        <fullName evidence="4">Ig-like domain-containing protein</fullName>
    </recommendedName>
</protein>
<evidence type="ECO:0000313" key="2">
    <source>
        <dbReference type="EMBL" id="MEJ1088450.1"/>
    </source>
</evidence>